<keyword evidence="1" id="KW-0175">Coiled coil</keyword>
<comment type="caution">
    <text evidence="3">The sequence shown here is derived from an EMBL/GenBank/DDBJ whole genome shotgun (WGS) entry which is preliminary data.</text>
</comment>
<gene>
    <name evidence="3" type="ORF">GGR25_000513</name>
</gene>
<keyword evidence="4" id="KW-1185">Reference proteome</keyword>
<protein>
    <submittedName>
        <fullName evidence="3">Cell division protein FtsB</fullName>
    </submittedName>
</protein>
<keyword evidence="2" id="KW-1133">Transmembrane helix</keyword>
<keyword evidence="2" id="KW-0472">Membrane</keyword>
<sequence>MKTRHRKNSRLRHILLPLGSLAVMGYFGYHSFNGDYGIWSRDRMQREAIGLEAELASLKKQRVALDRRVSLLRPTSLDPDMIDERARRNLNVLHPDEIVIDLAASQPTAEQQTMPQSSN</sequence>
<evidence type="ECO:0000256" key="1">
    <source>
        <dbReference type="SAM" id="Coils"/>
    </source>
</evidence>
<dbReference type="GO" id="GO:0051301">
    <property type="term" value="P:cell division"/>
    <property type="evidence" value="ECO:0007669"/>
    <property type="project" value="UniProtKB-KW"/>
</dbReference>
<evidence type="ECO:0000313" key="4">
    <source>
        <dbReference type="Proteomes" id="UP000553963"/>
    </source>
</evidence>
<proteinExistence type="predicted"/>
<dbReference type="Pfam" id="PF04977">
    <property type="entry name" value="DivIC"/>
    <property type="match status" value="1"/>
</dbReference>
<evidence type="ECO:0000313" key="3">
    <source>
        <dbReference type="EMBL" id="MBB3929494.1"/>
    </source>
</evidence>
<keyword evidence="3" id="KW-0131">Cell cycle</keyword>
<feature type="coiled-coil region" evidence="1">
    <location>
        <begin position="41"/>
        <end position="68"/>
    </location>
</feature>
<dbReference type="InterPro" id="IPR007060">
    <property type="entry name" value="FtsL/DivIC"/>
</dbReference>
<keyword evidence="2" id="KW-0812">Transmembrane</keyword>
<dbReference type="EMBL" id="JACIDS010000001">
    <property type="protein sequence ID" value="MBB3929494.1"/>
    <property type="molecule type" value="Genomic_DNA"/>
</dbReference>
<dbReference type="RefSeq" id="WP_183397148.1">
    <property type="nucleotide sequence ID" value="NZ_JACIDS010000001.1"/>
</dbReference>
<name>A0A840AK15_9HYPH</name>
<dbReference type="Proteomes" id="UP000553963">
    <property type="component" value="Unassembled WGS sequence"/>
</dbReference>
<organism evidence="3 4">
    <name type="scientific">Kaistia hirudinis</name>
    <dbReference type="NCBI Taxonomy" id="1293440"/>
    <lineage>
        <taxon>Bacteria</taxon>
        <taxon>Pseudomonadati</taxon>
        <taxon>Pseudomonadota</taxon>
        <taxon>Alphaproteobacteria</taxon>
        <taxon>Hyphomicrobiales</taxon>
        <taxon>Kaistiaceae</taxon>
        <taxon>Kaistia</taxon>
    </lineage>
</organism>
<reference evidence="3 4" key="1">
    <citation type="submission" date="2020-08" db="EMBL/GenBank/DDBJ databases">
        <title>Genomic Encyclopedia of Type Strains, Phase IV (KMG-IV): sequencing the most valuable type-strain genomes for metagenomic binning, comparative biology and taxonomic classification.</title>
        <authorList>
            <person name="Goeker M."/>
        </authorList>
    </citation>
    <scope>NUCLEOTIDE SEQUENCE [LARGE SCALE GENOMIC DNA]</scope>
    <source>
        <strain evidence="3 4">DSM 25966</strain>
    </source>
</reference>
<keyword evidence="3" id="KW-0132">Cell division</keyword>
<evidence type="ECO:0000256" key="2">
    <source>
        <dbReference type="SAM" id="Phobius"/>
    </source>
</evidence>
<accession>A0A840AK15</accession>
<dbReference type="AlphaFoldDB" id="A0A840AK15"/>
<feature type="transmembrane region" description="Helical" evidence="2">
    <location>
        <begin position="12"/>
        <end position="29"/>
    </location>
</feature>